<dbReference type="SUPFAM" id="SSF81660">
    <property type="entry name" value="Metal cation-transporting ATPase, ATP-binding domain N"/>
    <property type="match status" value="1"/>
</dbReference>
<dbReference type="GO" id="GO:0005886">
    <property type="term" value="C:plasma membrane"/>
    <property type="evidence" value="ECO:0007669"/>
    <property type="project" value="TreeGrafter"/>
</dbReference>
<evidence type="ECO:0000256" key="2">
    <source>
        <dbReference type="ARBA" id="ARBA00004127"/>
    </source>
</evidence>
<evidence type="ECO:0000259" key="17">
    <source>
        <dbReference type="Pfam" id="PF00122"/>
    </source>
</evidence>
<dbReference type="Proteomes" id="UP000054495">
    <property type="component" value="Unassembled WGS sequence"/>
</dbReference>
<evidence type="ECO:0000256" key="5">
    <source>
        <dbReference type="ARBA" id="ARBA00022448"/>
    </source>
</evidence>
<proteinExistence type="inferred from homology"/>
<evidence type="ECO:0000259" key="18">
    <source>
        <dbReference type="Pfam" id="PF16209"/>
    </source>
</evidence>
<feature type="transmembrane region" description="Helical" evidence="16">
    <location>
        <begin position="854"/>
        <end position="874"/>
    </location>
</feature>
<dbReference type="InterPro" id="IPR032630">
    <property type="entry name" value="P_typ_ATPase_c"/>
</dbReference>
<evidence type="ECO:0000256" key="15">
    <source>
        <dbReference type="ARBA" id="ARBA00034036"/>
    </source>
</evidence>
<dbReference type="Pfam" id="PF00122">
    <property type="entry name" value="E1-E2_ATPase"/>
    <property type="match status" value="1"/>
</dbReference>
<dbReference type="PROSITE" id="PS00154">
    <property type="entry name" value="ATPASE_E1_E2"/>
    <property type="match status" value="1"/>
</dbReference>
<dbReference type="SUPFAM" id="SSF56784">
    <property type="entry name" value="HAD-like"/>
    <property type="match status" value="1"/>
</dbReference>
<dbReference type="PRINTS" id="PR00119">
    <property type="entry name" value="CATATPASE"/>
</dbReference>
<keyword evidence="14 16" id="KW-0472">Membrane</keyword>
<comment type="catalytic activity">
    <reaction evidence="15">
        <text>ATP + H2O + phospholipidSide 1 = ADP + phosphate + phospholipidSide 2.</text>
        <dbReference type="EC" id="7.6.2.1"/>
    </reaction>
</comment>
<evidence type="ECO:0000256" key="10">
    <source>
        <dbReference type="ARBA" id="ARBA00022842"/>
    </source>
</evidence>
<keyword evidence="9" id="KW-0067">ATP-binding</keyword>
<evidence type="ECO:0000256" key="13">
    <source>
        <dbReference type="ARBA" id="ARBA00023055"/>
    </source>
</evidence>
<dbReference type="InterPro" id="IPR023299">
    <property type="entry name" value="ATPase_P-typ_cyto_dom_N"/>
</dbReference>
<dbReference type="Gene3D" id="3.40.1110.10">
    <property type="entry name" value="Calcium-transporting ATPase, cytoplasmic domain N"/>
    <property type="match status" value="1"/>
</dbReference>
<evidence type="ECO:0000256" key="14">
    <source>
        <dbReference type="ARBA" id="ARBA00023136"/>
    </source>
</evidence>
<evidence type="ECO:0000313" key="21">
    <source>
        <dbReference type="Proteomes" id="UP000054495"/>
    </source>
</evidence>
<feature type="transmembrane region" description="Helical" evidence="16">
    <location>
        <begin position="822"/>
        <end position="842"/>
    </location>
</feature>
<feature type="transmembrane region" description="Helical" evidence="16">
    <location>
        <begin position="794"/>
        <end position="815"/>
    </location>
</feature>
<dbReference type="GO" id="GO:0046872">
    <property type="term" value="F:metal ion binding"/>
    <property type="evidence" value="ECO:0007669"/>
    <property type="project" value="UniProtKB-KW"/>
</dbReference>
<evidence type="ECO:0000313" key="20">
    <source>
        <dbReference type="EMBL" id="EPB74721.1"/>
    </source>
</evidence>
<evidence type="ECO:0000256" key="11">
    <source>
        <dbReference type="ARBA" id="ARBA00022967"/>
    </source>
</evidence>
<reference evidence="20 21" key="1">
    <citation type="submission" date="2013-05" db="EMBL/GenBank/DDBJ databases">
        <title>Draft genome of the parasitic nematode Anyclostoma ceylanicum.</title>
        <authorList>
            <person name="Mitreva M."/>
        </authorList>
    </citation>
    <scope>NUCLEOTIDE SEQUENCE [LARGE SCALE GENOMIC DNA]</scope>
</reference>
<dbReference type="GO" id="GO:0005802">
    <property type="term" value="C:trans-Golgi network"/>
    <property type="evidence" value="ECO:0007669"/>
    <property type="project" value="TreeGrafter"/>
</dbReference>
<dbReference type="GO" id="GO:0006897">
    <property type="term" value="P:endocytosis"/>
    <property type="evidence" value="ECO:0007669"/>
    <property type="project" value="TreeGrafter"/>
</dbReference>
<comment type="subcellular location">
    <subcellularLocation>
        <location evidence="2">Endomembrane system</location>
        <topology evidence="2">Multi-pass membrane protein</topology>
    </subcellularLocation>
</comment>
<keyword evidence="7" id="KW-0479">Metal-binding</keyword>
<feature type="transmembrane region" description="Helical" evidence="16">
    <location>
        <begin position="768"/>
        <end position="788"/>
    </location>
</feature>
<dbReference type="EC" id="7.6.2.1" evidence="4"/>
<dbReference type="GO" id="GO:0140326">
    <property type="term" value="F:ATPase-coupled intramembrane lipid transporter activity"/>
    <property type="evidence" value="ECO:0007669"/>
    <property type="project" value="UniProtKB-EC"/>
</dbReference>
<dbReference type="SFLD" id="SFLDG00002">
    <property type="entry name" value="C1.7:_P-type_atpase_like"/>
    <property type="match status" value="1"/>
</dbReference>
<dbReference type="GO" id="GO:0005768">
    <property type="term" value="C:endosome"/>
    <property type="evidence" value="ECO:0007669"/>
    <property type="project" value="TreeGrafter"/>
</dbReference>
<dbReference type="SUPFAM" id="SSF81665">
    <property type="entry name" value="Calcium ATPase, transmembrane domain M"/>
    <property type="match status" value="1"/>
</dbReference>
<dbReference type="Gene3D" id="2.70.150.10">
    <property type="entry name" value="Calcium-transporting ATPase, cytoplasmic transduction domain A"/>
    <property type="match status" value="1"/>
</dbReference>
<dbReference type="GO" id="GO:0005524">
    <property type="term" value="F:ATP binding"/>
    <property type="evidence" value="ECO:0007669"/>
    <property type="project" value="UniProtKB-KW"/>
</dbReference>
<feature type="domain" description="P-type ATPase C-terminal" evidence="19">
    <location>
        <begin position="718"/>
        <end position="883"/>
    </location>
</feature>
<evidence type="ECO:0000256" key="9">
    <source>
        <dbReference type="ARBA" id="ARBA00022840"/>
    </source>
</evidence>
<protein>
    <recommendedName>
        <fullName evidence="4">P-type phospholipid transporter</fullName>
        <ecNumber evidence="4">7.6.2.1</ecNumber>
    </recommendedName>
</protein>
<dbReference type="AlphaFoldDB" id="A0A0D6LX89"/>
<name>A0A0D6LX89_9BILA</name>
<feature type="domain" description="P-type ATPase A" evidence="17">
    <location>
        <begin position="76"/>
        <end position="217"/>
    </location>
</feature>
<feature type="transmembrane region" description="Helical" evidence="16">
    <location>
        <begin position="242"/>
        <end position="261"/>
    </location>
</feature>
<evidence type="ECO:0000259" key="19">
    <source>
        <dbReference type="Pfam" id="PF16212"/>
    </source>
</evidence>
<dbReference type="SFLD" id="SFLDF00027">
    <property type="entry name" value="p-type_atpase"/>
    <property type="match status" value="1"/>
</dbReference>
<dbReference type="InterPro" id="IPR023214">
    <property type="entry name" value="HAD_sf"/>
</dbReference>
<dbReference type="GO" id="GO:0016887">
    <property type="term" value="F:ATP hydrolysis activity"/>
    <property type="evidence" value="ECO:0007669"/>
    <property type="project" value="InterPro"/>
</dbReference>
<dbReference type="Pfam" id="PF13246">
    <property type="entry name" value="Cation_ATPase"/>
    <property type="match status" value="1"/>
</dbReference>
<evidence type="ECO:0000256" key="1">
    <source>
        <dbReference type="ARBA" id="ARBA00001946"/>
    </source>
</evidence>
<evidence type="ECO:0000256" key="8">
    <source>
        <dbReference type="ARBA" id="ARBA00022741"/>
    </source>
</evidence>
<feature type="transmembrane region" description="Helical" evidence="16">
    <location>
        <begin position="12"/>
        <end position="32"/>
    </location>
</feature>
<evidence type="ECO:0000256" key="6">
    <source>
        <dbReference type="ARBA" id="ARBA00022692"/>
    </source>
</evidence>
<feature type="transmembrane region" description="Helical" evidence="16">
    <location>
        <begin position="38"/>
        <end position="57"/>
    </location>
</feature>
<keyword evidence="6 16" id="KW-0812">Transmembrane</keyword>
<dbReference type="PANTHER" id="PTHR24092">
    <property type="entry name" value="PROBABLE PHOSPHOLIPID-TRANSPORTING ATPASE"/>
    <property type="match status" value="1"/>
</dbReference>
<evidence type="ECO:0000256" key="16">
    <source>
        <dbReference type="SAM" id="Phobius"/>
    </source>
</evidence>
<organism evidence="20 21">
    <name type="scientific">Ancylostoma ceylanicum</name>
    <dbReference type="NCBI Taxonomy" id="53326"/>
    <lineage>
        <taxon>Eukaryota</taxon>
        <taxon>Metazoa</taxon>
        <taxon>Ecdysozoa</taxon>
        <taxon>Nematoda</taxon>
        <taxon>Chromadorea</taxon>
        <taxon>Rhabditida</taxon>
        <taxon>Rhabditina</taxon>
        <taxon>Rhabditomorpha</taxon>
        <taxon>Strongyloidea</taxon>
        <taxon>Ancylostomatidae</taxon>
        <taxon>Ancylostomatinae</taxon>
        <taxon>Ancylostoma</taxon>
    </lineage>
</organism>
<dbReference type="Pfam" id="PF16209">
    <property type="entry name" value="PhoLip_ATPase_N"/>
    <property type="match status" value="1"/>
</dbReference>
<comment type="cofactor">
    <cofactor evidence="1">
        <name>Mg(2+)</name>
        <dbReference type="ChEBI" id="CHEBI:18420"/>
    </cofactor>
</comment>
<dbReference type="Gene3D" id="3.40.50.1000">
    <property type="entry name" value="HAD superfamily/HAD-like"/>
    <property type="match status" value="1"/>
</dbReference>
<evidence type="ECO:0000256" key="12">
    <source>
        <dbReference type="ARBA" id="ARBA00022989"/>
    </source>
</evidence>
<dbReference type="SUPFAM" id="SSF81653">
    <property type="entry name" value="Calcium ATPase, transduction domain A"/>
    <property type="match status" value="1"/>
</dbReference>
<feature type="domain" description="P-type ATPase N-terminal" evidence="18">
    <location>
        <begin position="6"/>
        <end position="41"/>
    </location>
</feature>
<dbReference type="PANTHER" id="PTHR24092:SF5">
    <property type="entry name" value="PHOSPHOLIPID-TRANSPORTING ATPASE"/>
    <property type="match status" value="1"/>
</dbReference>
<sequence>MSCNDKVLFQQFKFFLNLYFLLMACSQFIPAIQIGAPITYWGPLGFVLTITLIREALDDFVRFLRDKELNGEKYERLTRDGTRVEVNSSDIEVGDVIIIEKDRRVPADVVLLRTTEKSGACFIRTDQLDGETDWKLRIAVPFTQHTNNEAEIMEINCEIYAEKPQKDIHAFVGTIKVTTDDQVQEGSLNVENVLWANTVLASGTAVGIVVYTGRETRSVMNTTLPESKVGLLDLEVNNLTKLLFVFVMVLASVMVVMKGIDANWYRYLMRFVLLFSYIIPISLRVNLDMAKLFYAWQIGRDKQIPETVVRSSTIPEELGRISFLLSDKTGTLTKNEMHFKKIHLGTVAFSSDAFEEVGQHVASAYSGRLARHSFSAKLQTAVEAIALCHNVTPITEGGTVSYQAASPDEILHIFPFTSETKRMGIVVKDETTDEISLLMKGADTVMAGMVQYNDWLEEECSNMAREGLRTLVVAKRSLSPAELEAFDRAYHTAKMSISDRSQNMQNCVNRMLEKDLQLLCLTGVEDRLQDQVTTSLELLRNAGIKIWMLTGDKLETAICIAKSSGLFSRTDNVHVFGPVQSRLEAHNELNALRRKSDVALVMQGSALKICIQYYEAEVAELVCSCTAVVCCRCSPEQKAQIVQLLRKYRAPLRVAAIGDGGNDVSMIQAAHAGIGIDANEGKQASLAADFSITQFSHVCRLLLVHGRFCYKRSCALSQFVMHRYSTAYTMLPVFSLVVDRDVTASNALTYPELYKELGKGRSLSYKTFCIWVMISLYQGAVIMYGALLVFDADFIHVVSISFSALIVTELIMVAMTIHTWHWAMLLAQALSLGLYAVSLIVLDQYFDRQFVLSWMFIIKTTLITLVSCLPLYVVKALRRKFSPPSYAKVN</sequence>
<dbReference type="EMBL" id="KE124931">
    <property type="protein sequence ID" value="EPB74721.1"/>
    <property type="molecule type" value="Genomic_DNA"/>
</dbReference>
<keyword evidence="11" id="KW-1278">Translocase</keyword>
<dbReference type="GO" id="GO:0045332">
    <property type="term" value="P:phospholipid translocation"/>
    <property type="evidence" value="ECO:0007669"/>
    <property type="project" value="TreeGrafter"/>
</dbReference>
<keyword evidence="5" id="KW-0813">Transport</keyword>
<dbReference type="NCBIfam" id="TIGR01494">
    <property type="entry name" value="ATPase_P-type"/>
    <property type="match status" value="4"/>
</dbReference>
<dbReference type="InterPro" id="IPR036412">
    <property type="entry name" value="HAD-like_sf"/>
</dbReference>
<keyword evidence="13" id="KW-0445">Lipid transport</keyword>
<dbReference type="SFLD" id="SFLDS00003">
    <property type="entry name" value="Haloacid_Dehalogenase"/>
    <property type="match status" value="1"/>
</dbReference>
<dbReference type="InterPro" id="IPR059000">
    <property type="entry name" value="ATPase_P-type_domA"/>
</dbReference>
<keyword evidence="8" id="KW-0547">Nucleotide-binding</keyword>
<evidence type="ECO:0000256" key="7">
    <source>
        <dbReference type="ARBA" id="ARBA00022723"/>
    </source>
</evidence>
<dbReference type="GO" id="GO:0006890">
    <property type="term" value="P:retrograde vesicle-mediated transport, Golgi to endoplasmic reticulum"/>
    <property type="evidence" value="ECO:0007669"/>
    <property type="project" value="TreeGrafter"/>
</dbReference>
<dbReference type="FunFam" id="3.40.50.1000:FF:000009">
    <property type="entry name" value="Phospholipid-transporting ATPase"/>
    <property type="match status" value="1"/>
</dbReference>
<accession>A0A0D6LX89</accession>
<keyword evidence="10" id="KW-0460">Magnesium</keyword>
<keyword evidence="21" id="KW-1185">Reference proteome</keyword>
<feature type="transmembrane region" description="Helical" evidence="16">
    <location>
        <begin position="267"/>
        <end position="287"/>
    </location>
</feature>
<comment type="similarity">
    <text evidence="3">Belongs to the cation transport ATPase (P-type) (TC 3.A.3) family. Type IV subfamily.</text>
</comment>
<dbReference type="Pfam" id="PF16212">
    <property type="entry name" value="PhoLip_ATPase_C"/>
    <property type="match status" value="1"/>
</dbReference>
<keyword evidence="12 16" id="KW-1133">Transmembrane helix</keyword>
<dbReference type="InterPro" id="IPR018303">
    <property type="entry name" value="ATPase_P-typ_P_site"/>
</dbReference>
<dbReference type="InterPro" id="IPR023298">
    <property type="entry name" value="ATPase_P-typ_TM_dom_sf"/>
</dbReference>
<dbReference type="InterPro" id="IPR008250">
    <property type="entry name" value="ATPase_P-typ_transduc_dom_A_sf"/>
</dbReference>
<evidence type="ECO:0000256" key="3">
    <source>
        <dbReference type="ARBA" id="ARBA00008109"/>
    </source>
</evidence>
<evidence type="ECO:0000256" key="4">
    <source>
        <dbReference type="ARBA" id="ARBA00012189"/>
    </source>
</evidence>
<dbReference type="InterPro" id="IPR044492">
    <property type="entry name" value="P_typ_ATPase_HD_dom"/>
</dbReference>
<gene>
    <name evidence="20" type="ORF">ANCCEY_06204</name>
</gene>
<dbReference type="PROSITE" id="PS51257">
    <property type="entry name" value="PROKAR_LIPOPROTEIN"/>
    <property type="match status" value="1"/>
</dbReference>
<dbReference type="InterPro" id="IPR032631">
    <property type="entry name" value="P-type_ATPase_N"/>
</dbReference>
<dbReference type="InterPro" id="IPR001757">
    <property type="entry name" value="P_typ_ATPase"/>
</dbReference>